<reference evidence="14" key="1">
    <citation type="submission" date="2020-10" db="EMBL/GenBank/DDBJ databases">
        <authorList>
            <person name="Gilroy R."/>
        </authorList>
    </citation>
    <scope>NUCLEOTIDE SEQUENCE</scope>
    <source>
        <strain evidence="14">35461</strain>
    </source>
</reference>
<dbReference type="Gene3D" id="3.40.50.300">
    <property type="entry name" value="P-loop containing nucleotide triphosphate hydrolases"/>
    <property type="match status" value="1"/>
</dbReference>
<comment type="cofactor">
    <cofactor evidence="1 10">
        <name>Mg(2+)</name>
        <dbReference type="ChEBI" id="CHEBI:18420"/>
    </cofactor>
</comment>
<sequence>MSLCSSVISPSSPAYCLAGATASGKTAVAQALAERLGLPILSADAMLVYAGMDIGTAKPTAAERGAVPYFGLDLVTPGEDFSAAAWLAEARRAQAASPTGLIVAGGTGLYFSALLRGLDPTPPANPALRARLEALPPEELRARLRAHGQTVADAANPRRLVRALEILEQGGALPAGWGERPRPRLLALTWPRETLHRRIAARVEAMYAAGLLEEAAALRRRFPAWSRTAAQAIGYAEAFAVLDGAMTEAEARERTVVRTRQLARRQETYLRHQFTVDWVQAGPGDGIESLAGRVAEKWGLPWAR</sequence>
<proteinExistence type="inferred from homology"/>
<dbReference type="HAMAP" id="MF_00185">
    <property type="entry name" value="IPP_trans"/>
    <property type="match status" value="1"/>
</dbReference>
<evidence type="ECO:0000256" key="4">
    <source>
        <dbReference type="ARBA" id="ARBA00022679"/>
    </source>
</evidence>
<feature type="binding site" evidence="10">
    <location>
        <begin position="21"/>
        <end position="26"/>
    </location>
    <ligand>
        <name>substrate</name>
    </ligand>
</feature>
<dbReference type="AlphaFoldDB" id="A0A9D1T1Z5"/>
<dbReference type="GO" id="GO:0052381">
    <property type="term" value="F:tRNA dimethylallyltransferase activity"/>
    <property type="evidence" value="ECO:0007669"/>
    <property type="project" value="UniProtKB-UniRule"/>
</dbReference>
<evidence type="ECO:0000256" key="8">
    <source>
        <dbReference type="ARBA" id="ARBA00022842"/>
    </source>
</evidence>
<evidence type="ECO:0000256" key="9">
    <source>
        <dbReference type="ARBA" id="ARBA00049563"/>
    </source>
</evidence>
<evidence type="ECO:0000256" key="3">
    <source>
        <dbReference type="ARBA" id="ARBA00005842"/>
    </source>
</evidence>
<dbReference type="InterPro" id="IPR027417">
    <property type="entry name" value="P-loop_NTPase"/>
</dbReference>
<dbReference type="Gene3D" id="1.10.20.140">
    <property type="match status" value="1"/>
</dbReference>
<evidence type="ECO:0000256" key="5">
    <source>
        <dbReference type="ARBA" id="ARBA00022694"/>
    </source>
</evidence>
<comment type="subunit">
    <text evidence="10">Monomer.</text>
</comment>
<evidence type="ECO:0000256" key="6">
    <source>
        <dbReference type="ARBA" id="ARBA00022741"/>
    </source>
</evidence>
<reference evidence="14" key="2">
    <citation type="journal article" date="2021" name="PeerJ">
        <title>Extensive microbial diversity within the chicken gut microbiome revealed by metagenomics and culture.</title>
        <authorList>
            <person name="Gilroy R."/>
            <person name="Ravi A."/>
            <person name="Getino M."/>
            <person name="Pursley I."/>
            <person name="Horton D.L."/>
            <person name="Alikhan N.F."/>
            <person name="Baker D."/>
            <person name="Gharbi K."/>
            <person name="Hall N."/>
            <person name="Watson M."/>
            <person name="Adriaenssens E.M."/>
            <person name="Foster-Nyarko E."/>
            <person name="Jarju S."/>
            <person name="Secka A."/>
            <person name="Antonio M."/>
            <person name="Oren A."/>
            <person name="Chaudhuri R.R."/>
            <person name="La Ragione R."/>
            <person name="Hildebrand F."/>
            <person name="Pallen M.J."/>
        </authorList>
    </citation>
    <scope>NUCLEOTIDE SEQUENCE</scope>
    <source>
        <strain evidence="14">35461</strain>
    </source>
</reference>
<feature type="site" description="Interaction with substrate tRNA" evidence="10">
    <location>
        <position position="129"/>
    </location>
</feature>
<accession>A0A9D1T1Z5</accession>
<dbReference type="InterPro" id="IPR039657">
    <property type="entry name" value="Dimethylallyltransferase"/>
</dbReference>
<evidence type="ECO:0000256" key="10">
    <source>
        <dbReference type="HAMAP-Rule" id="MF_00185"/>
    </source>
</evidence>
<comment type="caution">
    <text evidence="10">Lacks conserved residue(s) required for the propagation of feature annotation.</text>
</comment>
<dbReference type="PANTHER" id="PTHR11088">
    <property type="entry name" value="TRNA DIMETHYLALLYLTRANSFERASE"/>
    <property type="match status" value="1"/>
</dbReference>
<feature type="binding site" evidence="10">
    <location>
        <begin position="19"/>
        <end position="26"/>
    </location>
    <ligand>
        <name>ATP</name>
        <dbReference type="ChEBI" id="CHEBI:30616"/>
    </ligand>
</feature>
<evidence type="ECO:0000256" key="7">
    <source>
        <dbReference type="ARBA" id="ARBA00022840"/>
    </source>
</evidence>
<dbReference type="InterPro" id="IPR018022">
    <property type="entry name" value="IPT"/>
</dbReference>
<evidence type="ECO:0000313" key="14">
    <source>
        <dbReference type="EMBL" id="HIV08905.1"/>
    </source>
</evidence>
<comment type="catalytic activity">
    <reaction evidence="9 10 11">
        <text>adenosine(37) in tRNA + dimethylallyl diphosphate = N(6)-dimethylallyladenosine(37) in tRNA + diphosphate</text>
        <dbReference type="Rhea" id="RHEA:26482"/>
        <dbReference type="Rhea" id="RHEA-COMP:10162"/>
        <dbReference type="Rhea" id="RHEA-COMP:10375"/>
        <dbReference type="ChEBI" id="CHEBI:33019"/>
        <dbReference type="ChEBI" id="CHEBI:57623"/>
        <dbReference type="ChEBI" id="CHEBI:74411"/>
        <dbReference type="ChEBI" id="CHEBI:74415"/>
        <dbReference type="EC" id="2.5.1.75"/>
    </reaction>
</comment>
<dbReference type="GO" id="GO:0006400">
    <property type="term" value="P:tRNA modification"/>
    <property type="evidence" value="ECO:0007669"/>
    <property type="project" value="TreeGrafter"/>
</dbReference>
<evidence type="ECO:0000313" key="15">
    <source>
        <dbReference type="Proteomes" id="UP000886845"/>
    </source>
</evidence>
<evidence type="ECO:0000256" key="11">
    <source>
        <dbReference type="RuleBase" id="RU003783"/>
    </source>
</evidence>
<gene>
    <name evidence="10 14" type="primary">miaA</name>
    <name evidence="14" type="ORF">IAC79_02160</name>
</gene>
<dbReference type="SUPFAM" id="SSF52540">
    <property type="entry name" value="P-loop containing nucleoside triphosphate hydrolases"/>
    <property type="match status" value="1"/>
</dbReference>
<dbReference type="NCBIfam" id="TIGR00174">
    <property type="entry name" value="miaA"/>
    <property type="match status" value="1"/>
</dbReference>
<evidence type="ECO:0000256" key="2">
    <source>
        <dbReference type="ARBA" id="ARBA00003213"/>
    </source>
</evidence>
<keyword evidence="6 10" id="KW-0547">Nucleotide-binding</keyword>
<feature type="site" description="Interaction with substrate tRNA" evidence="10">
    <location>
        <position position="107"/>
    </location>
</feature>
<dbReference type="Proteomes" id="UP000886845">
    <property type="component" value="Unassembled WGS sequence"/>
</dbReference>
<comment type="similarity">
    <text evidence="3 10 13">Belongs to the IPP transferase family.</text>
</comment>
<organism evidence="14 15">
    <name type="scientific">Candidatus Spyradenecus faecavium</name>
    <dbReference type="NCBI Taxonomy" id="2840947"/>
    <lineage>
        <taxon>Bacteria</taxon>
        <taxon>Pseudomonadati</taxon>
        <taxon>Lentisphaerota</taxon>
        <taxon>Lentisphaeria</taxon>
        <taxon>Lentisphaerales</taxon>
        <taxon>Lentisphaeraceae</taxon>
        <taxon>Lentisphaeraceae incertae sedis</taxon>
        <taxon>Candidatus Spyradenecus</taxon>
    </lineage>
</organism>
<keyword evidence="8 10" id="KW-0460">Magnesium</keyword>
<evidence type="ECO:0000256" key="12">
    <source>
        <dbReference type="RuleBase" id="RU003784"/>
    </source>
</evidence>
<keyword evidence="5 10" id="KW-0819">tRNA processing</keyword>
<keyword evidence="4 10" id="KW-0808">Transferase</keyword>
<dbReference type="EC" id="2.5.1.75" evidence="10"/>
<keyword evidence="7 10" id="KW-0067">ATP-binding</keyword>
<dbReference type="GO" id="GO:0005524">
    <property type="term" value="F:ATP binding"/>
    <property type="evidence" value="ECO:0007669"/>
    <property type="project" value="UniProtKB-UniRule"/>
</dbReference>
<comment type="function">
    <text evidence="2 10 12">Catalyzes the transfer of a dimethylallyl group onto the adenine at position 37 in tRNAs that read codons beginning with uridine, leading to the formation of N6-(dimethylallyl)adenosine (i(6)A).</text>
</comment>
<protein>
    <recommendedName>
        <fullName evidence="10">tRNA dimethylallyltransferase</fullName>
        <ecNumber evidence="10">2.5.1.75</ecNumber>
    </recommendedName>
    <alternativeName>
        <fullName evidence="10">Dimethylallyl diphosphate:tRNA dimethylallyltransferase</fullName>
        <shortName evidence="10">DMAPP:tRNA dimethylallyltransferase</shortName>
        <shortName evidence="10">DMATase</shortName>
    </alternativeName>
    <alternativeName>
        <fullName evidence="10">Isopentenyl-diphosphate:tRNA isopentenyltransferase</fullName>
        <shortName evidence="10">IPP transferase</shortName>
        <shortName evidence="10">IPPT</shortName>
        <shortName evidence="10">IPTase</shortName>
    </alternativeName>
</protein>
<dbReference type="PANTHER" id="PTHR11088:SF60">
    <property type="entry name" value="TRNA DIMETHYLALLYLTRANSFERASE"/>
    <property type="match status" value="1"/>
</dbReference>
<comment type="caution">
    <text evidence="14">The sequence shown here is derived from an EMBL/GenBank/DDBJ whole genome shotgun (WGS) entry which is preliminary data.</text>
</comment>
<dbReference type="Pfam" id="PF01715">
    <property type="entry name" value="IPPT"/>
    <property type="match status" value="1"/>
</dbReference>
<evidence type="ECO:0000256" key="1">
    <source>
        <dbReference type="ARBA" id="ARBA00001946"/>
    </source>
</evidence>
<name>A0A9D1T1Z5_9BACT</name>
<dbReference type="EMBL" id="DVOR01000067">
    <property type="protein sequence ID" value="HIV08905.1"/>
    <property type="molecule type" value="Genomic_DNA"/>
</dbReference>
<evidence type="ECO:0000256" key="13">
    <source>
        <dbReference type="RuleBase" id="RU003785"/>
    </source>
</evidence>